<dbReference type="AlphaFoldDB" id="A0A9W9ABK9"/>
<evidence type="ECO:0000256" key="1">
    <source>
        <dbReference type="SAM" id="MobiDB-lite"/>
    </source>
</evidence>
<feature type="region of interest" description="Disordered" evidence="1">
    <location>
        <begin position="96"/>
        <end position="142"/>
    </location>
</feature>
<feature type="compositionally biased region" description="Basic and acidic residues" evidence="1">
    <location>
        <begin position="11"/>
        <end position="20"/>
    </location>
</feature>
<dbReference type="EMBL" id="JAOTPV010000009">
    <property type="protein sequence ID" value="KAJ4478199.1"/>
    <property type="molecule type" value="Genomic_DNA"/>
</dbReference>
<feature type="compositionally biased region" description="Low complexity" evidence="1">
    <location>
        <begin position="387"/>
        <end position="396"/>
    </location>
</feature>
<feature type="compositionally biased region" description="Low complexity" evidence="1">
    <location>
        <begin position="736"/>
        <end position="752"/>
    </location>
</feature>
<gene>
    <name evidence="2" type="ORF">J3R30DRAFT_2875038</name>
</gene>
<sequence>MRRFASVFISSKREKNEKTSRRTTLNVRTQPASSDITTFDSSLSTPQLSAGGSEPAQSSASSAGSVNLQTPEDIPISRVNSKKTWIPWRAKKSDTIKVNNRSEPNWTPLPPPLLRSPPPGARVTIDTPNDPDSDSDSDEYGEEDARLIKPVLAKPIITPASQSKAQAVLQALIQNSLVNRSSSAPFVVQPGAPLYPRSCNRPRSLPSTNSLARTVLKRRMLQRLQNVKLTPFEAEEIIAFSTRDISKTEPHTSLDMINERALSTSDRTVLYSVGLRSWIDRPPFEDRFSVWSAVDGNITCQRVLNTPGFALAALEFSQAIEVKADLFGDPLPSHSSTELQVSARSASVSDVPSSSSSASSHISSSASHSRSIPSPQLLAPSPLRNQASSLSASSSSDGPRKESLLQVPSPVSSASKNMMPSRPPASMSDVAETPPSVATPGTVKRGVRFIEEDKDENVPVGYIMRNKKQREEKARFLREQKEKRQFEEERARVEEERKQRDAERRKWEQERQAWEKEKRAIEEERKRKQYTVDVAAARQRAESSRIGMRSSSSASLREPERNISASQRLSRGSEGLPSPRRQASELFPRDHSPANSRPPSIASGAGYFPINSRPSSIHSSEDVRSLRPQSTALYIPPIPPVPPIPQYYSPQSTFPLDMPLLPPTAPFMVNQFSRRQSQSPQSSSRQRVPSNSSTESVNRYSVHGRQGSSPRDSSNSSSSSPHRTHQRRTSDDSTRRTSTYSTLPHSLSSSHLPRGRPTNPAHIQQTLPSPWTAPPTLHGGPPSAYSGINTVTRHTPSRRQTTFS</sequence>
<evidence type="ECO:0000313" key="3">
    <source>
        <dbReference type="Proteomes" id="UP001150266"/>
    </source>
</evidence>
<feature type="region of interest" description="Disordered" evidence="1">
    <location>
        <begin position="1"/>
        <end position="75"/>
    </location>
</feature>
<feature type="compositionally biased region" description="Pro residues" evidence="1">
    <location>
        <begin position="107"/>
        <end position="120"/>
    </location>
</feature>
<feature type="compositionally biased region" description="Acidic residues" evidence="1">
    <location>
        <begin position="129"/>
        <end position="142"/>
    </location>
</feature>
<accession>A0A9W9ABK9</accession>
<comment type="caution">
    <text evidence="2">The sequence shown here is derived from an EMBL/GenBank/DDBJ whole genome shotgun (WGS) entry which is preliminary data.</text>
</comment>
<feature type="region of interest" description="Disordered" evidence="1">
    <location>
        <begin position="468"/>
        <end position="640"/>
    </location>
</feature>
<feature type="compositionally biased region" description="Polar residues" evidence="1">
    <location>
        <begin position="22"/>
        <end position="70"/>
    </location>
</feature>
<feature type="compositionally biased region" description="Low complexity" evidence="1">
    <location>
        <begin position="349"/>
        <end position="374"/>
    </location>
</feature>
<dbReference type="Proteomes" id="UP001150266">
    <property type="component" value="Unassembled WGS sequence"/>
</dbReference>
<feature type="compositionally biased region" description="Polar residues" evidence="1">
    <location>
        <begin position="409"/>
        <end position="418"/>
    </location>
</feature>
<proteinExistence type="predicted"/>
<feature type="compositionally biased region" description="Low complexity" evidence="1">
    <location>
        <begin position="705"/>
        <end position="721"/>
    </location>
</feature>
<evidence type="ECO:0000313" key="2">
    <source>
        <dbReference type="EMBL" id="KAJ4478199.1"/>
    </source>
</evidence>
<feature type="compositionally biased region" description="Basic and acidic residues" evidence="1">
    <location>
        <begin position="469"/>
        <end position="526"/>
    </location>
</feature>
<keyword evidence="3" id="KW-1185">Reference proteome</keyword>
<name>A0A9W9ABK9_9AGAR</name>
<reference evidence="2" key="1">
    <citation type="submission" date="2022-08" db="EMBL/GenBank/DDBJ databases">
        <title>A Global Phylogenomic Analysis of the Shiitake Genus Lentinula.</title>
        <authorList>
            <consortium name="DOE Joint Genome Institute"/>
            <person name="Sierra-Patev S."/>
            <person name="Min B."/>
            <person name="Naranjo-Ortiz M."/>
            <person name="Looney B."/>
            <person name="Konkel Z."/>
            <person name="Slot J.C."/>
            <person name="Sakamoto Y."/>
            <person name="Steenwyk J.L."/>
            <person name="Rokas A."/>
            <person name="Carro J."/>
            <person name="Camarero S."/>
            <person name="Ferreira P."/>
            <person name="Molpeceres G."/>
            <person name="Ruiz-Duenas F.J."/>
            <person name="Serrano A."/>
            <person name="Henrissat B."/>
            <person name="Drula E."/>
            <person name="Hughes K.W."/>
            <person name="Mata J.L."/>
            <person name="Ishikawa N.K."/>
            <person name="Vargas-Isla R."/>
            <person name="Ushijima S."/>
            <person name="Smith C.A."/>
            <person name="Ahrendt S."/>
            <person name="Andreopoulos W."/>
            <person name="He G."/>
            <person name="Labutti K."/>
            <person name="Lipzen A."/>
            <person name="Ng V."/>
            <person name="Riley R."/>
            <person name="Sandor L."/>
            <person name="Barry K."/>
            <person name="Martinez A.T."/>
            <person name="Xiao Y."/>
            <person name="Gibbons J.G."/>
            <person name="Terashima K."/>
            <person name="Grigoriev I.V."/>
            <person name="Hibbett D.S."/>
        </authorList>
    </citation>
    <scope>NUCLEOTIDE SEQUENCE</scope>
    <source>
        <strain evidence="2">JLM2183</strain>
    </source>
</reference>
<dbReference type="OrthoDB" id="428577at2759"/>
<feature type="compositionally biased region" description="Low complexity" evidence="1">
    <location>
        <begin position="673"/>
        <end position="693"/>
    </location>
</feature>
<protein>
    <submittedName>
        <fullName evidence="2">Uncharacterized protein</fullName>
    </submittedName>
</protein>
<organism evidence="2 3">
    <name type="scientific">Lentinula aciculospora</name>
    <dbReference type="NCBI Taxonomy" id="153920"/>
    <lineage>
        <taxon>Eukaryota</taxon>
        <taxon>Fungi</taxon>
        <taxon>Dikarya</taxon>
        <taxon>Basidiomycota</taxon>
        <taxon>Agaricomycotina</taxon>
        <taxon>Agaricomycetes</taxon>
        <taxon>Agaricomycetidae</taxon>
        <taxon>Agaricales</taxon>
        <taxon>Marasmiineae</taxon>
        <taxon>Omphalotaceae</taxon>
        <taxon>Lentinula</taxon>
    </lineage>
</organism>
<feature type="compositionally biased region" description="Polar residues" evidence="1">
    <location>
        <begin position="96"/>
        <end position="105"/>
    </location>
</feature>
<feature type="region of interest" description="Disordered" evidence="1">
    <location>
        <begin position="349"/>
        <end position="441"/>
    </location>
</feature>
<feature type="region of interest" description="Disordered" evidence="1">
    <location>
        <begin position="652"/>
        <end position="804"/>
    </location>
</feature>
<feature type="compositionally biased region" description="Low complexity" evidence="1">
    <location>
        <begin position="544"/>
        <end position="556"/>
    </location>
</feature>
<feature type="compositionally biased region" description="Polar residues" evidence="1">
    <location>
        <begin position="786"/>
        <end position="804"/>
    </location>
</feature>